<dbReference type="GO" id="GO:0005886">
    <property type="term" value="C:plasma membrane"/>
    <property type="evidence" value="ECO:0007669"/>
    <property type="project" value="UniProtKB-SubCell"/>
</dbReference>
<evidence type="ECO:0000256" key="4">
    <source>
        <dbReference type="ARBA" id="ARBA00022989"/>
    </source>
</evidence>
<reference evidence="9" key="1">
    <citation type="submission" date="2021-01" db="UniProtKB">
        <authorList>
            <consortium name="EnsemblMetazoa"/>
        </authorList>
    </citation>
    <scope>IDENTIFICATION</scope>
</reference>
<comment type="subcellular location">
    <subcellularLocation>
        <location evidence="1">Cell membrane</location>
        <topology evidence="1">Multi-pass membrane protein</topology>
    </subcellularLocation>
</comment>
<evidence type="ECO:0000256" key="5">
    <source>
        <dbReference type="ARBA" id="ARBA00023136"/>
    </source>
</evidence>
<feature type="transmembrane region" description="Helical" evidence="8">
    <location>
        <begin position="378"/>
        <end position="405"/>
    </location>
</feature>
<organism evidence="9 10">
    <name type="scientific">Nasonia vitripennis</name>
    <name type="common">Parasitic wasp</name>
    <dbReference type="NCBI Taxonomy" id="7425"/>
    <lineage>
        <taxon>Eukaryota</taxon>
        <taxon>Metazoa</taxon>
        <taxon>Ecdysozoa</taxon>
        <taxon>Arthropoda</taxon>
        <taxon>Hexapoda</taxon>
        <taxon>Insecta</taxon>
        <taxon>Pterygota</taxon>
        <taxon>Neoptera</taxon>
        <taxon>Endopterygota</taxon>
        <taxon>Hymenoptera</taxon>
        <taxon>Apocrita</taxon>
        <taxon>Proctotrupomorpha</taxon>
        <taxon>Chalcidoidea</taxon>
        <taxon>Pteromalidae</taxon>
        <taxon>Pteromalinae</taxon>
        <taxon>Nasonia</taxon>
    </lineage>
</organism>
<dbReference type="GeneID" id="103316309"/>
<feature type="transmembrane region" description="Helical" evidence="8">
    <location>
        <begin position="432"/>
        <end position="452"/>
    </location>
</feature>
<evidence type="ECO:0000256" key="1">
    <source>
        <dbReference type="ARBA" id="ARBA00004651"/>
    </source>
</evidence>
<dbReference type="FunCoup" id="A0A7M7QGJ9">
    <property type="interactions" value="20"/>
</dbReference>
<evidence type="ECO:0000313" key="10">
    <source>
        <dbReference type="Proteomes" id="UP000002358"/>
    </source>
</evidence>
<dbReference type="InterPro" id="IPR052192">
    <property type="entry name" value="Insect_Ionotropic_Sensory_Rcpt"/>
</dbReference>
<evidence type="ECO:0000256" key="2">
    <source>
        <dbReference type="ARBA" id="ARBA00022475"/>
    </source>
</evidence>
<keyword evidence="5 8" id="KW-0472">Membrane</keyword>
<dbReference type="Proteomes" id="UP000002358">
    <property type="component" value="Chromosome 5"/>
</dbReference>
<protein>
    <submittedName>
        <fullName evidence="9">Uncharacterized protein</fullName>
    </submittedName>
</protein>
<accession>A0A7M7QGJ9</accession>
<evidence type="ECO:0000256" key="6">
    <source>
        <dbReference type="ARBA" id="ARBA00023170"/>
    </source>
</evidence>
<dbReference type="OrthoDB" id="7679028at2759"/>
<keyword evidence="3 8" id="KW-0812">Transmembrane</keyword>
<dbReference type="PANTHER" id="PTHR42643:SF30">
    <property type="entry name" value="IONOTROPIC RECEPTOR 40A-RELATED"/>
    <property type="match status" value="1"/>
</dbReference>
<keyword evidence="6" id="KW-0675">Receptor</keyword>
<evidence type="ECO:0000313" key="9">
    <source>
        <dbReference type="EnsemblMetazoa" id="XP_031787099"/>
    </source>
</evidence>
<feature type="transmembrane region" description="Helical" evidence="8">
    <location>
        <begin position="608"/>
        <end position="632"/>
    </location>
</feature>
<evidence type="ECO:0000256" key="7">
    <source>
        <dbReference type="ARBA" id="ARBA00023180"/>
    </source>
</evidence>
<dbReference type="EnsemblMetazoa" id="XM_031931239">
    <property type="protein sequence ID" value="XP_031787099"/>
    <property type="gene ID" value="LOC103316309"/>
</dbReference>
<keyword evidence="10" id="KW-1185">Reference proteome</keyword>
<keyword evidence="2" id="KW-1003">Cell membrane</keyword>
<dbReference type="PANTHER" id="PTHR42643">
    <property type="entry name" value="IONOTROPIC RECEPTOR 20A-RELATED"/>
    <property type="match status" value="1"/>
</dbReference>
<evidence type="ECO:0000256" key="8">
    <source>
        <dbReference type="SAM" id="Phobius"/>
    </source>
</evidence>
<dbReference type="AlphaFoldDB" id="A0A7M7QGJ9"/>
<dbReference type="InParanoid" id="A0A7M7QGJ9"/>
<name>A0A7M7QGJ9_NASVI</name>
<dbReference type="RefSeq" id="XP_031787099.1">
    <property type="nucleotide sequence ID" value="XM_031931239.2"/>
</dbReference>
<keyword evidence="4 8" id="KW-1133">Transmembrane helix</keyword>
<dbReference type="SUPFAM" id="SSF53850">
    <property type="entry name" value="Periplasmic binding protein-like II"/>
    <property type="match status" value="1"/>
</dbReference>
<evidence type="ECO:0000256" key="3">
    <source>
        <dbReference type="ARBA" id="ARBA00022692"/>
    </source>
</evidence>
<keyword evidence="7" id="KW-0325">Glycoprotein</keyword>
<proteinExistence type="predicted"/>
<sequence length="650" mass="76796">MKLSTIITVIINHVYISSIFKHASSLKFKDYIQLKNTMNDNEFEVINFPPVKLSINCSLLINLCIYFPKVSLFSRCFSKDRERIVIIGNYSIFRPNSYHRSTVSKDIVVLEIKKNESLKDYNTKVKYYTLHNSSMSNSLPAHNFVVAEFKFHHFKLAVIKLQRSIWWNAGGFFLIKNTLIFDGCKNAPAILDFMWRLNVLSTVYVCRDENYKLTFYTYNPYNSRAPKYWSRVGRYSKNGERPITLLKNSRDYPDFMPACDVLNFDKTMSLERYPVKLCRSARHNNTKLAVSIYEKFSHDIWDHLKASKQIFEVPDDSIGTITEGVANGTISDTLEGKYDMLMIDDYEREAWRNTLNTFIVSGMCYVTEKRIKPIIHRLIGSLSMGLWLSLLAFILSTATAFTLMLKHSFTENVINIIRAVVGTSMLNEPRRWYRKVVFIWLIFTFMIVNYYLQSQMNAILTELERYFDHIESYESLSGHKYEIYSSEYFRQYFYNWDFGKRIQSVDSVSHCLKLMCDNRVVCIDDCVEMKFKVRESLNYHISRDVGFNRYNVLLFRDDFPLQTRVATLYRRLFQSGVVSAYQVQQSWYFLKERIAQTYKWMPLNKFEFPFYFLLYAHAFALLVFTAELLLTIDYTRFTGLFFEKSTNVRI</sequence>